<accession>A0A9D0ZKT7</accession>
<evidence type="ECO:0000259" key="2">
    <source>
        <dbReference type="PROSITE" id="PS51819"/>
    </source>
</evidence>
<dbReference type="GO" id="GO:0046872">
    <property type="term" value="F:metal ion binding"/>
    <property type="evidence" value="ECO:0007669"/>
    <property type="project" value="UniProtKB-KW"/>
</dbReference>
<dbReference type="EMBL" id="DVFZ01000046">
    <property type="protein sequence ID" value="HIQ82365.1"/>
    <property type="molecule type" value="Genomic_DNA"/>
</dbReference>
<dbReference type="InterPro" id="IPR051785">
    <property type="entry name" value="MMCE/EMCE_epimerase"/>
</dbReference>
<sequence>MDKMNFDIFGCDHVGMVCKDIKASKKFYTEVLGMTCIYEADVPCPSGIITTCFVKRGNLIIDLEQFPEDQHADYNGVIGHIAFQVSDFDAAKKYLLEQGCKFDNENDAWAPDVYNCGVRFNFFRGPDNEMLELFWVNTDGSYKG</sequence>
<protein>
    <submittedName>
        <fullName evidence="3">VOC family protein</fullName>
    </submittedName>
</protein>
<dbReference type="AlphaFoldDB" id="A0A9D0ZKT7"/>
<evidence type="ECO:0000313" key="4">
    <source>
        <dbReference type="Proteomes" id="UP000824260"/>
    </source>
</evidence>
<organism evidence="3 4">
    <name type="scientific">Candidatus Pullichristensenella stercorigallinarum</name>
    <dbReference type="NCBI Taxonomy" id="2840909"/>
    <lineage>
        <taxon>Bacteria</taxon>
        <taxon>Bacillati</taxon>
        <taxon>Bacillota</taxon>
        <taxon>Clostridia</taxon>
        <taxon>Candidatus Pullichristensenella</taxon>
    </lineage>
</organism>
<reference evidence="3" key="1">
    <citation type="submission" date="2020-10" db="EMBL/GenBank/DDBJ databases">
        <authorList>
            <person name="Gilroy R."/>
        </authorList>
    </citation>
    <scope>NUCLEOTIDE SEQUENCE</scope>
    <source>
        <strain evidence="3">ChiSjej6B24-2974</strain>
    </source>
</reference>
<dbReference type="GO" id="GO:0046491">
    <property type="term" value="P:L-methylmalonyl-CoA metabolic process"/>
    <property type="evidence" value="ECO:0007669"/>
    <property type="project" value="TreeGrafter"/>
</dbReference>
<dbReference type="InterPro" id="IPR029068">
    <property type="entry name" value="Glyas_Bleomycin-R_OHBP_Dase"/>
</dbReference>
<feature type="domain" description="VOC" evidence="2">
    <location>
        <begin position="10"/>
        <end position="136"/>
    </location>
</feature>
<dbReference type="Proteomes" id="UP000824260">
    <property type="component" value="Unassembled WGS sequence"/>
</dbReference>
<evidence type="ECO:0000313" key="3">
    <source>
        <dbReference type="EMBL" id="HIQ82365.1"/>
    </source>
</evidence>
<dbReference type="GO" id="GO:0004493">
    <property type="term" value="F:methylmalonyl-CoA epimerase activity"/>
    <property type="evidence" value="ECO:0007669"/>
    <property type="project" value="TreeGrafter"/>
</dbReference>
<dbReference type="PROSITE" id="PS51819">
    <property type="entry name" value="VOC"/>
    <property type="match status" value="1"/>
</dbReference>
<comment type="caution">
    <text evidence="3">The sequence shown here is derived from an EMBL/GenBank/DDBJ whole genome shotgun (WGS) entry which is preliminary data.</text>
</comment>
<dbReference type="PANTHER" id="PTHR43048">
    <property type="entry name" value="METHYLMALONYL-COA EPIMERASE"/>
    <property type="match status" value="1"/>
</dbReference>
<dbReference type="InterPro" id="IPR004360">
    <property type="entry name" value="Glyas_Fos-R_dOase_dom"/>
</dbReference>
<reference evidence="3" key="2">
    <citation type="journal article" date="2021" name="PeerJ">
        <title>Extensive microbial diversity within the chicken gut microbiome revealed by metagenomics and culture.</title>
        <authorList>
            <person name="Gilroy R."/>
            <person name="Ravi A."/>
            <person name="Getino M."/>
            <person name="Pursley I."/>
            <person name="Horton D.L."/>
            <person name="Alikhan N.F."/>
            <person name="Baker D."/>
            <person name="Gharbi K."/>
            <person name="Hall N."/>
            <person name="Watson M."/>
            <person name="Adriaenssens E.M."/>
            <person name="Foster-Nyarko E."/>
            <person name="Jarju S."/>
            <person name="Secka A."/>
            <person name="Antonio M."/>
            <person name="Oren A."/>
            <person name="Chaudhuri R.R."/>
            <person name="La Ragione R."/>
            <person name="Hildebrand F."/>
            <person name="Pallen M.J."/>
        </authorList>
    </citation>
    <scope>NUCLEOTIDE SEQUENCE</scope>
    <source>
        <strain evidence="3">ChiSjej6B24-2974</strain>
    </source>
</reference>
<dbReference type="Gene3D" id="3.10.180.10">
    <property type="entry name" value="2,3-Dihydroxybiphenyl 1,2-Dioxygenase, domain 1"/>
    <property type="match status" value="1"/>
</dbReference>
<keyword evidence="1" id="KW-0479">Metal-binding</keyword>
<dbReference type="InterPro" id="IPR037523">
    <property type="entry name" value="VOC_core"/>
</dbReference>
<proteinExistence type="predicted"/>
<name>A0A9D0ZKT7_9FIRM</name>
<dbReference type="SUPFAM" id="SSF54593">
    <property type="entry name" value="Glyoxalase/Bleomycin resistance protein/Dihydroxybiphenyl dioxygenase"/>
    <property type="match status" value="1"/>
</dbReference>
<dbReference type="PANTHER" id="PTHR43048:SF3">
    <property type="entry name" value="METHYLMALONYL-COA EPIMERASE, MITOCHONDRIAL"/>
    <property type="match status" value="1"/>
</dbReference>
<dbReference type="Pfam" id="PF00903">
    <property type="entry name" value="Glyoxalase"/>
    <property type="match status" value="1"/>
</dbReference>
<evidence type="ECO:0000256" key="1">
    <source>
        <dbReference type="ARBA" id="ARBA00022723"/>
    </source>
</evidence>
<gene>
    <name evidence="3" type="ORF">IAA52_04620</name>
</gene>